<organism evidence="2 3">
    <name type="scientific">Pelagicoccus albus</name>
    <dbReference type="NCBI Taxonomy" id="415222"/>
    <lineage>
        <taxon>Bacteria</taxon>
        <taxon>Pseudomonadati</taxon>
        <taxon>Verrucomicrobiota</taxon>
        <taxon>Opitutia</taxon>
        <taxon>Puniceicoccales</taxon>
        <taxon>Pelagicoccaceae</taxon>
        <taxon>Pelagicoccus</taxon>
    </lineage>
</organism>
<dbReference type="Proteomes" id="UP000526501">
    <property type="component" value="Unassembled WGS sequence"/>
</dbReference>
<name>A0A7X1B8N7_9BACT</name>
<dbReference type="RefSeq" id="WP_185661248.1">
    <property type="nucleotide sequence ID" value="NZ_CAWPOO010000012.1"/>
</dbReference>
<feature type="transmembrane region" description="Helical" evidence="1">
    <location>
        <begin position="499"/>
        <end position="519"/>
    </location>
</feature>
<feature type="transmembrane region" description="Helical" evidence="1">
    <location>
        <begin position="468"/>
        <end position="487"/>
    </location>
</feature>
<feature type="transmembrane region" description="Helical" evidence="1">
    <location>
        <begin position="322"/>
        <end position="342"/>
    </location>
</feature>
<dbReference type="AlphaFoldDB" id="A0A7X1B8N7"/>
<evidence type="ECO:0000256" key="1">
    <source>
        <dbReference type="SAM" id="Phobius"/>
    </source>
</evidence>
<feature type="transmembrane region" description="Helical" evidence="1">
    <location>
        <begin position="440"/>
        <end position="461"/>
    </location>
</feature>
<evidence type="ECO:0000313" key="2">
    <source>
        <dbReference type="EMBL" id="MBC2607404.1"/>
    </source>
</evidence>
<feature type="transmembrane region" description="Helical" evidence="1">
    <location>
        <begin position="257"/>
        <end position="282"/>
    </location>
</feature>
<feature type="transmembrane region" description="Helical" evidence="1">
    <location>
        <begin position="37"/>
        <end position="57"/>
    </location>
</feature>
<feature type="transmembrane region" description="Helical" evidence="1">
    <location>
        <begin position="63"/>
        <end position="84"/>
    </location>
</feature>
<keyword evidence="1" id="KW-0812">Transmembrane</keyword>
<reference evidence="2 3" key="1">
    <citation type="submission" date="2020-07" db="EMBL/GenBank/DDBJ databases">
        <authorList>
            <person name="Feng X."/>
        </authorList>
    </citation>
    <scope>NUCLEOTIDE SEQUENCE [LARGE SCALE GENOMIC DNA]</scope>
    <source>
        <strain evidence="2 3">JCM23202</strain>
    </source>
</reference>
<keyword evidence="1" id="KW-0472">Membrane</keyword>
<protein>
    <recommendedName>
        <fullName evidence="4">Glycosyltransferase RgtA/B/C/D-like domain-containing protein</fullName>
    </recommendedName>
</protein>
<accession>A0A7X1B8N7</accession>
<keyword evidence="3" id="KW-1185">Reference proteome</keyword>
<feature type="transmembrane region" description="Helical" evidence="1">
    <location>
        <begin position="227"/>
        <end position="245"/>
    </location>
</feature>
<feature type="transmembrane region" description="Helical" evidence="1">
    <location>
        <begin position="96"/>
        <end position="112"/>
    </location>
</feature>
<gene>
    <name evidence="2" type="ORF">H5P27_15230</name>
</gene>
<evidence type="ECO:0000313" key="3">
    <source>
        <dbReference type="Proteomes" id="UP000526501"/>
    </source>
</evidence>
<proteinExistence type="predicted"/>
<feature type="transmembrane region" description="Helical" evidence="1">
    <location>
        <begin position="531"/>
        <end position="547"/>
    </location>
</feature>
<feature type="transmembrane region" description="Helical" evidence="1">
    <location>
        <begin position="6"/>
        <end position="25"/>
    </location>
</feature>
<feature type="transmembrane region" description="Helical" evidence="1">
    <location>
        <begin position="354"/>
        <end position="373"/>
    </location>
</feature>
<keyword evidence="1" id="KW-1133">Transmembrane helix</keyword>
<comment type="caution">
    <text evidence="2">The sequence shown here is derived from an EMBL/GenBank/DDBJ whole genome shotgun (WGS) entry which is preliminary data.</text>
</comment>
<dbReference type="EMBL" id="JACHVC010000012">
    <property type="protein sequence ID" value="MBC2607404.1"/>
    <property type="molecule type" value="Genomic_DNA"/>
</dbReference>
<feature type="transmembrane region" description="Helical" evidence="1">
    <location>
        <begin position="288"/>
        <end position="310"/>
    </location>
</feature>
<evidence type="ECO:0008006" key="4">
    <source>
        <dbReference type="Google" id="ProtNLM"/>
    </source>
</evidence>
<feature type="transmembrane region" description="Helical" evidence="1">
    <location>
        <begin position="385"/>
        <end position="407"/>
    </location>
</feature>
<feature type="transmembrane region" description="Helical" evidence="1">
    <location>
        <begin position="199"/>
        <end position="221"/>
    </location>
</feature>
<sequence length="958" mass="105803">MTLQELASFGALPGLLTLGGATLQFLQKRHKAELSFVERFCISCLFGGTIYFPILLATAWFGFFFPAVNGIAGWLIFLLGAKYSFRGYNLPTKSEIAIVLAAIALFAWNATYSTESIFSGRDQGVYSNLAAHIAQEHWLFDEPPHSKVYEDENRALLSGGLQGGGYSFDISKNIVYFQFPPTTALWMAQFFGMGEYNGLFAFNALLGSLNLLLLFCFVRRVSGSSRAAIIACIFFALNPAQVWNVRITLSEPLAQTLIIGGLMTISVGLRAQVGLLLTAGAILASANAFVRIDGLLTATGISSALTYWVLTRSENSKDAQKLTWVALSSAATALLAALYGFLCSEDYYNDFTNKIIAMVSAAIFLALLGFVPINPTLRRSLRSFFASKPFIATFLGALIAAAAYAYFVRPHVEPFAQFPEGKRLTGRDFRELSLVHLTTYLSLPVTFLGVAGVCLSFVGVFKRKDLSLTLLVACWATLSILYLYAPQISPDHPWRIRRYTPIIIPGFCIFAALAINEILDRLKANVSAAQLAAPVLIAFVLLVRAPLETIAFTKLHKGASTFIQEIAREIPEDALVVTDLEKPIFGALLLAEGKQTLRGLDQNEKHQSILKRLIGEELAEGRRIVYVTRGPLSTPETGRSQGFSFNDIDITKTLEPPATELSERVMTVFLTDVEGELIGYEPRDRNVVVGPHKILGVKESGLFNQENSGGNYFRWSEGNVRFSIPWIFDRPPLSLTFKALSTGPEGSTTEILANGVSIYSGKIPQSGAKIDLPIDKIDWAAESIELQILCDTWSPAQVYENATDSRQLGLQLGGFTFKMKRDEQFREVSFGEKPHFGIKESGLYETETIQSKSARWTNGSAKFSLEFDPDFAPQLLTIKILNANPERVPLNIIWNDIPLMVTEPLDSGSTLEIPLDSWNRQGMNTLELHNQTFVPSERDPNSQDTRKLGVMIESIEFR</sequence>